<name>A0A0G1DCY1_UNCKA</name>
<accession>A0A0G1DCY1</accession>
<dbReference type="EMBL" id="LCDU01000010">
    <property type="protein sequence ID" value="KKS60068.1"/>
    <property type="molecule type" value="Genomic_DNA"/>
</dbReference>
<sequence>MSYLLDLDIQKSEVTNKVIRQVHEDIVRRYSEKAFTNFEELFMSGATSTIASLLDGLTRDKNQLKLFEEFKDAFTDYVSCLGLFKNMIIAVTSSFLADRGNTQFISDVGISENEFVKKVFDAYDLSIVDRRFYSDSKVIRKHLDENTVFSYSVRIYVDALCRVNGKKEDMVNPDAFKVLAYYKIVSLSYQIIMQSLKTLFKNEGYGSVIN</sequence>
<proteinExistence type="predicted"/>
<comment type="caution">
    <text evidence="1">The sequence shown here is derived from an EMBL/GenBank/DDBJ whole genome shotgun (WGS) entry which is preliminary data.</text>
</comment>
<organism evidence="1 2">
    <name type="scientific">candidate division WWE3 bacterium GW2011_GWF2_42_42</name>
    <dbReference type="NCBI Taxonomy" id="1619142"/>
    <lineage>
        <taxon>Bacteria</taxon>
        <taxon>Katanobacteria</taxon>
    </lineage>
</organism>
<dbReference type="Proteomes" id="UP000034678">
    <property type="component" value="Unassembled WGS sequence"/>
</dbReference>
<dbReference type="AlphaFoldDB" id="A0A0G1DCY1"/>
<gene>
    <name evidence="1" type="ORF">UV26_C0010G0021</name>
</gene>
<protein>
    <submittedName>
        <fullName evidence="1">Uncharacterized protein</fullName>
    </submittedName>
</protein>
<evidence type="ECO:0000313" key="2">
    <source>
        <dbReference type="Proteomes" id="UP000034678"/>
    </source>
</evidence>
<reference evidence="1 2" key="1">
    <citation type="journal article" date="2015" name="Nature">
        <title>rRNA introns, odd ribosomes, and small enigmatic genomes across a large radiation of phyla.</title>
        <authorList>
            <person name="Brown C.T."/>
            <person name="Hug L.A."/>
            <person name="Thomas B.C."/>
            <person name="Sharon I."/>
            <person name="Castelle C.J."/>
            <person name="Singh A."/>
            <person name="Wilkins M.J."/>
            <person name="Williams K.H."/>
            <person name="Banfield J.F."/>
        </authorList>
    </citation>
    <scope>NUCLEOTIDE SEQUENCE [LARGE SCALE GENOMIC DNA]</scope>
</reference>
<evidence type="ECO:0000313" key="1">
    <source>
        <dbReference type="EMBL" id="KKS60068.1"/>
    </source>
</evidence>